<dbReference type="Pfam" id="PF06089">
    <property type="entry name" value="Asparaginase_II"/>
    <property type="match status" value="1"/>
</dbReference>
<keyword evidence="2" id="KW-1185">Reference proteome</keyword>
<gene>
    <name evidence="1" type="ORF">GEMMAAP_09885</name>
</gene>
<dbReference type="InterPro" id="IPR010349">
    <property type="entry name" value="Asparaginase_II"/>
</dbReference>
<proteinExistence type="predicted"/>
<evidence type="ECO:0000313" key="2">
    <source>
        <dbReference type="Proteomes" id="UP000076404"/>
    </source>
</evidence>
<dbReference type="PANTHER" id="PTHR42110">
    <property type="entry name" value="L-ASPARAGINASE, PUTATIVE (AFU_ORTHOLOGUE AFUA_3G11890)-RELATED"/>
    <property type="match status" value="1"/>
</dbReference>
<organism evidence="1 2">
    <name type="scientific">Gemmatimonas phototrophica</name>
    <dbReference type="NCBI Taxonomy" id="1379270"/>
    <lineage>
        <taxon>Bacteria</taxon>
        <taxon>Pseudomonadati</taxon>
        <taxon>Gemmatimonadota</taxon>
        <taxon>Gemmatimonadia</taxon>
        <taxon>Gemmatimonadales</taxon>
        <taxon>Gemmatimonadaceae</taxon>
        <taxon>Gemmatimonas</taxon>
    </lineage>
</organism>
<evidence type="ECO:0008006" key="3">
    <source>
        <dbReference type="Google" id="ProtNLM"/>
    </source>
</evidence>
<name>A0A143BNX7_9BACT</name>
<dbReference type="Proteomes" id="UP000076404">
    <property type="component" value="Chromosome"/>
</dbReference>
<dbReference type="eggNOG" id="COG4448">
    <property type="taxonomic scope" value="Bacteria"/>
</dbReference>
<evidence type="ECO:0000313" key="1">
    <source>
        <dbReference type="EMBL" id="AMW06736.1"/>
    </source>
</evidence>
<dbReference type="AlphaFoldDB" id="A0A143BNX7"/>
<dbReference type="PANTHER" id="PTHR42110:SF1">
    <property type="entry name" value="L-ASPARAGINASE, PUTATIVE (AFU_ORTHOLOGUE AFUA_3G11890)-RELATED"/>
    <property type="match status" value="1"/>
</dbReference>
<accession>A0A143BNX7</accession>
<protein>
    <recommendedName>
        <fullName evidence="3">Asparaginase</fullName>
    </recommendedName>
</protein>
<dbReference type="KEGG" id="gph:GEMMAAP_09885"/>
<dbReference type="STRING" id="1379270.GEMMAAP_09885"/>
<reference evidence="1 2" key="2">
    <citation type="journal article" date="2016" name="Environ. Microbiol. Rep.">
        <title>Metagenomic evidence for the presence of phototrophic Gemmatimonadetes bacteria in diverse environments.</title>
        <authorList>
            <person name="Zeng Y."/>
            <person name="Baumbach J."/>
            <person name="Barbosa E.G."/>
            <person name="Azevedo V."/>
            <person name="Zhang C."/>
            <person name="Koblizek M."/>
        </authorList>
    </citation>
    <scope>NUCLEOTIDE SEQUENCE [LARGE SCALE GENOMIC DNA]</scope>
    <source>
        <strain evidence="1 2">AP64</strain>
    </source>
</reference>
<sequence length="348" mass="36581">MGNGFGPPSQTRSLDVVVSRGGTVESLHRVHAAVVSADGVLLDAARDPELQVWWRSCAKPFQVMPLLRSGGFESLGWGVEELALACASHGGEPEHVEVATRMLARLGLEEGDLACGPHEPLASRGARLARETGQRLTRLHNNCSGKHAAMLARAAQTGASTVGYERPMHAVQQDCLSAVAQWSGVDPTAIGVGVDGCGVSVFSLPLANMALSYARLVRAAAEGDAASRRVVSAMTAHPFLVGGTDRFDTVLMEACGGNVLCKIGAEGVHTFAIVDRGIGFALKVEDGAPRAQYPAVLALLAAYDALPSPLPDALREHMQRAVRNTRGEPVGVVRVGRADVGDRMEFPA</sequence>
<dbReference type="EMBL" id="CP011454">
    <property type="protein sequence ID" value="AMW06736.1"/>
    <property type="molecule type" value="Genomic_DNA"/>
</dbReference>
<reference evidence="1 2" key="1">
    <citation type="journal article" date="2014" name="Proc. Natl. Acad. Sci. U.S.A.">
        <title>Functional type 2 photosynthetic reaction centers found in the rare bacterial phylum Gemmatimonadetes.</title>
        <authorList>
            <person name="Zeng Y."/>
            <person name="Feng F."/>
            <person name="Medova H."/>
            <person name="Dean J."/>
            <person name="Koblizek M."/>
        </authorList>
    </citation>
    <scope>NUCLEOTIDE SEQUENCE [LARGE SCALE GENOMIC DNA]</scope>
    <source>
        <strain evidence="1 2">AP64</strain>
    </source>
</reference>